<proteinExistence type="predicted"/>
<comment type="caution">
    <text evidence="1">The sequence shown here is derived from an EMBL/GenBank/DDBJ whole genome shotgun (WGS) entry which is preliminary data.</text>
</comment>
<dbReference type="EMBL" id="CM051406">
    <property type="protein sequence ID" value="KAJ4704002.1"/>
    <property type="molecule type" value="Genomic_DNA"/>
</dbReference>
<gene>
    <name evidence="1" type="ORF">OWV82_023825</name>
</gene>
<dbReference type="Proteomes" id="UP001164539">
    <property type="component" value="Chromosome 13"/>
</dbReference>
<evidence type="ECO:0000313" key="2">
    <source>
        <dbReference type="Proteomes" id="UP001164539"/>
    </source>
</evidence>
<accession>A0ACC1WY07</accession>
<reference evidence="1 2" key="1">
    <citation type="journal article" date="2023" name="Science">
        <title>Complex scaffold remodeling in plant triterpene biosynthesis.</title>
        <authorList>
            <person name="De La Pena R."/>
            <person name="Hodgson H."/>
            <person name="Liu J.C."/>
            <person name="Stephenson M.J."/>
            <person name="Martin A.C."/>
            <person name="Owen C."/>
            <person name="Harkess A."/>
            <person name="Leebens-Mack J."/>
            <person name="Jimenez L.E."/>
            <person name="Osbourn A."/>
            <person name="Sattely E.S."/>
        </authorList>
    </citation>
    <scope>NUCLEOTIDE SEQUENCE [LARGE SCALE GENOMIC DNA]</scope>
    <source>
        <strain evidence="2">cv. JPN11</strain>
        <tissue evidence="1">Leaf</tissue>
    </source>
</reference>
<name>A0ACC1WY07_MELAZ</name>
<sequence>MEDERHSFLSGNKTEANNFSEFGVELKSFTNCLKWVCVDQSNIWKAFLSWSIFLLLAVGCPLVSHFVFLCSTCDTNHQRPYDAVVQLSLSVFAAISFISLSSWSRKYGVNRFLFLDKLPYESDKVRRGYAVQLRTSMKLLCIFVLPCFAFECAYRIWWYATGTSEIPYFFNIYASDIIVCTLQLCSWLYRISIYILACVLYQLICYLHLLKMEDFAQYFQKETDVGSILREHLRIRRNLRIISHRFRAFILLSLLLVTASQFISLIMTMRSSARNNIFEAGELALCSISLVTGLFICLRSATKITHRGQAITSLAARWHVCATINSFDELDGETPRAPDSSAQVFPVTANWESDEEEDGDDDLDNTRIMPIYAHTISFQKRQALVAYLENNRAGITVFGFMLDRAWLHTIFGIELALLLWLLNKTIVNWT</sequence>
<protein>
    <submittedName>
        <fullName evidence="1">DUF3537 domain-containing protein</fullName>
    </submittedName>
</protein>
<evidence type="ECO:0000313" key="1">
    <source>
        <dbReference type="EMBL" id="KAJ4704002.1"/>
    </source>
</evidence>
<organism evidence="1 2">
    <name type="scientific">Melia azedarach</name>
    <name type="common">Chinaberry tree</name>
    <dbReference type="NCBI Taxonomy" id="155640"/>
    <lineage>
        <taxon>Eukaryota</taxon>
        <taxon>Viridiplantae</taxon>
        <taxon>Streptophyta</taxon>
        <taxon>Embryophyta</taxon>
        <taxon>Tracheophyta</taxon>
        <taxon>Spermatophyta</taxon>
        <taxon>Magnoliopsida</taxon>
        <taxon>eudicotyledons</taxon>
        <taxon>Gunneridae</taxon>
        <taxon>Pentapetalae</taxon>
        <taxon>rosids</taxon>
        <taxon>malvids</taxon>
        <taxon>Sapindales</taxon>
        <taxon>Meliaceae</taxon>
        <taxon>Melia</taxon>
    </lineage>
</organism>
<keyword evidence="2" id="KW-1185">Reference proteome</keyword>